<evidence type="ECO:0000256" key="1">
    <source>
        <dbReference type="ARBA" id="ARBA00004418"/>
    </source>
</evidence>
<dbReference type="PROSITE" id="PS51318">
    <property type="entry name" value="TAT"/>
    <property type="match status" value="1"/>
</dbReference>
<dbReference type="AlphaFoldDB" id="A0A2M6UBV0"/>
<dbReference type="GO" id="GO:0043190">
    <property type="term" value="C:ATP-binding cassette (ABC) transporter complex"/>
    <property type="evidence" value="ECO:0007669"/>
    <property type="project" value="InterPro"/>
</dbReference>
<evidence type="ECO:0000313" key="5">
    <source>
        <dbReference type="Proteomes" id="UP000228930"/>
    </source>
</evidence>
<comment type="subcellular location">
    <subcellularLocation>
        <location evidence="1">Periplasm</location>
    </subcellularLocation>
</comment>
<dbReference type="InterPro" id="IPR039424">
    <property type="entry name" value="SBP_5"/>
</dbReference>
<dbReference type="PIRSF" id="PIRSF002741">
    <property type="entry name" value="MppA"/>
    <property type="match status" value="1"/>
</dbReference>
<dbReference type="Pfam" id="PF00496">
    <property type="entry name" value="SBP_bac_5"/>
    <property type="match status" value="1"/>
</dbReference>
<dbReference type="InterPro" id="IPR000914">
    <property type="entry name" value="SBP_5_dom"/>
</dbReference>
<dbReference type="Gene3D" id="3.40.190.10">
    <property type="entry name" value="Periplasmic binding protein-like II"/>
    <property type="match status" value="1"/>
</dbReference>
<dbReference type="PANTHER" id="PTHR30290">
    <property type="entry name" value="PERIPLASMIC BINDING COMPONENT OF ABC TRANSPORTER"/>
    <property type="match status" value="1"/>
</dbReference>
<dbReference type="InterPro" id="IPR030678">
    <property type="entry name" value="Peptide/Ni-bd"/>
</dbReference>
<dbReference type="EMBL" id="LFJC01000003">
    <property type="protein sequence ID" value="PIT01981.1"/>
    <property type="molecule type" value="Genomic_DNA"/>
</dbReference>
<sequence>MSLTNSTISRRHCLKLGVTLLGSTAFSPIGSAEANFNLRIVQGTDVDTLDPAISRSTPSQTVFGHIFNTLVKWKDSKLSEIIPDLAESWTKSDNGLKWTFKLRQSVKFHDGTPFDAEAVKFNLDRISDATLGSPNRSLFAGVDEVVVIDTNTVEIRTKEPSPTLLEILTEAYASMNSPTAVKKSGRAYSRNPVGTGPYVISEWIPGQHLIVKRNPDHFGSPGRAATMSFRPVPEPAARVIELTTGNTDIALNIPPESAGAVAQSADLLVEPSSFQIFFELNTTKPPFADPRVRLAVNHAIDRNAIIEKILDGYGRVPEGIFPAGVQGRARQRPYTYAPDKARQMIAEVFPGGYDGTVVMWTPAGRYMKDKAIAEAVQGYLNAVGLKTEFKVWEWATYQKTLYRPDEGKGTGKGSNDANMWLLGTGVTNADWRLRRKFFSTDGSNLTGYSNARVDELLKRAAVDMNYETRMKAYADVQAIIWNEAPNSLVLFDQVQLIGKAKGLKDPEVYASEILRLDQVAKR</sequence>
<dbReference type="SUPFAM" id="SSF53850">
    <property type="entry name" value="Periplasmic binding protein-like II"/>
    <property type="match status" value="1"/>
</dbReference>
<dbReference type="InterPro" id="IPR006311">
    <property type="entry name" value="TAT_signal"/>
</dbReference>
<gene>
    <name evidence="4" type="ORF">TSA1_15320</name>
</gene>
<evidence type="ECO:0000259" key="3">
    <source>
        <dbReference type="Pfam" id="PF00496"/>
    </source>
</evidence>
<comment type="similarity">
    <text evidence="2">Belongs to the bacterial solute-binding protein 5 family.</text>
</comment>
<feature type="domain" description="Solute-binding protein family 5" evidence="3">
    <location>
        <begin position="80"/>
        <end position="401"/>
    </location>
</feature>
<comment type="caution">
    <text evidence="4">The sequence shown here is derived from an EMBL/GenBank/DDBJ whole genome shotgun (WGS) entry which is preliminary data.</text>
</comment>
<proteinExistence type="inferred from homology"/>
<protein>
    <submittedName>
        <fullName evidence="4">ABC transporter substrate-binding protein</fullName>
    </submittedName>
</protein>
<dbReference type="Gene3D" id="3.90.76.10">
    <property type="entry name" value="Dipeptide-binding Protein, Domain 1"/>
    <property type="match status" value="1"/>
</dbReference>
<name>A0A2M6UBV0_9BRAD</name>
<dbReference type="RefSeq" id="WP_100177181.1">
    <property type="nucleotide sequence ID" value="NZ_LFJC01000003.1"/>
</dbReference>
<dbReference type="GO" id="GO:1904680">
    <property type="term" value="F:peptide transmembrane transporter activity"/>
    <property type="evidence" value="ECO:0007669"/>
    <property type="project" value="TreeGrafter"/>
</dbReference>
<reference evidence="4 5" key="1">
    <citation type="submission" date="2015-06" db="EMBL/GenBank/DDBJ databases">
        <title>Comparative genome analysis of nirS-carrying Bradyrhizobium sp. strains.</title>
        <authorList>
            <person name="Ishii S."/>
            <person name="Jang J."/>
            <person name="Nishizawa T."/>
            <person name="Senoo K."/>
        </authorList>
    </citation>
    <scope>NUCLEOTIDE SEQUENCE [LARGE SCALE GENOMIC DNA]</scope>
    <source>
        <strain evidence="4 5">TSA1</strain>
    </source>
</reference>
<evidence type="ECO:0000313" key="4">
    <source>
        <dbReference type="EMBL" id="PIT01981.1"/>
    </source>
</evidence>
<dbReference type="Proteomes" id="UP000228930">
    <property type="component" value="Unassembled WGS sequence"/>
</dbReference>
<accession>A0A2M6UBV0</accession>
<dbReference type="Gene3D" id="3.10.105.10">
    <property type="entry name" value="Dipeptide-binding Protein, Domain 3"/>
    <property type="match status" value="1"/>
</dbReference>
<dbReference type="GO" id="GO:0030288">
    <property type="term" value="C:outer membrane-bounded periplasmic space"/>
    <property type="evidence" value="ECO:0007669"/>
    <property type="project" value="UniProtKB-ARBA"/>
</dbReference>
<evidence type="ECO:0000256" key="2">
    <source>
        <dbReference type="ARBA" id="ARBA00005695"/>
    </source>
</evidence>
<organism evidence="4 5">
    <name type="scientific">Bradyrhizobium nitroreducens</name>
    <dbReference type="NCBI Taxonomy" id="709803"/>
    <lineage>
        <taxon>Bacteria</taxon>
        <taxon>Pseudomonadati</taxon>
        <taxon>Pseudomonadota</taxon>
        <taxon>Alphaproteobacteria</taxon>
        <taxon>Hyphomicrobiales</taxon>
        <taxon>Nitrobacteraceae</taxon>
        <taxon>Bradyrhizobium</taxon>
    </lineage>
</organism>
<dbReference type="GO" id="GO:0015833">
    <property type="term" value="P:peptide transport"/>
    <property type="evidence" value="ECO:0007669"/>
    <property type="project" value="TreeGrafter"/>
</dbReference>
<keyword evidence="5" id="KW-1185">Reference proteome</keyword>